<evidence type="ECO:0000256" key="5">
    <source>
        <dbReference type="ARBA" id="ARBA00023002"/>
    </source>
</evidence>
<keyword evidence="4" id="KW-0274">FAD</keyword>
<dbReference type="PANTHER" id="PTHR43884:SF25">
    <property type="entry name" value="ACYL-COA DEHYDROGENASE YDBM-RELATED"/>
    <property type="match status" value="1"/>
</dbReference>
<name>A0A7M1SWE2_9MICO</name>
<proteinExistence type="inferred from homology"/>
<evidence type="ECO:0000256" key="2">
    <source>
        <dbReference type="ARBA" id="ARBA00009347"/>
    </source>
</evidence>
<dbReference type="GO" id="GO:0003995">
    <property type="term" value="F:acyl-CoA dehydrogenase activity"/>
    <property type="evidence" value="ECO:0007669"/>
    <property type="project" value="TreeGrafter"/>
</dbReference>
<reference evidence="8 9" key="1">
    <citation type="submission" date="2020-10" db="EMBL/GenBank/DDBJ databases">
        <title>Haloactinobacterium sp. RN3S43, a bacterium isolated from saline soil.</title>
        <authorList>
            <person name="Sun J.-Q."/>
        </authorList>
    </citation>
    <scope>NUCLEOTIDE SEQUENCE [LARGE SCALE GENOMIC DNA]</scope>
    <source>
        <strain evidence="8 9">RN3S43</strain>
    </source>
</reference>
<dbReference type="Gene3D" id="1.20.140.10">
    <property type="entry name" value="Butyryl-CoA Dehydrogenase, subunit A, domain 3"/>
    <property type="match status" value="1"/>
</dbReference>
<accession>A0A7M1SWE2</accession>
<dbReference type="SUPFAM" id="SSF47203">
    <property type="entry name" value="Acyl-CoA dehydrogenase C-terminal domain-like"/>
    <property type="match status" value="1"/>
</dbReference>
<dbReference type="Gene3D" id="1.10.540.10">
    <property type="entry name" value="Acyl-CoA dehydrogenase/oxidase, N-terminal domain"/>
    <property type="match status" value="1"/>
</dbReference>
<dbReference type="InterPro" id="IPR036250">
    <property type="entry name" value="AcylCo_DH-like_C"/>
</dbReference>
<dbReference type="GO" id="GO:0050660">
    <property type="term" value="F:flavin adenine dinucleotide binding"/>
    <property type="evidence" value="ECO:0007669"/>
    <property type="project" value="InterPro"/>
</dbReference>
<dbReference type="EMBL" id="CP063169">
    <property type="protein sequence ID" value="QOR71889.1"/>
    <property type="molecule type" value="Genomic_DNA"/>
</dbReference>
<evidence type="ECO:0000259" key="6">
    <source>
        <dbReference type="Pfam" id="PF00441"/>
    </source>
</evidence>
<organism evidence="8 9">
    <name type="scientific">Ruania alkalisoli</name>
    <dbReference type="NCBI Taxonomy" id="2779775"/>
    <lineage>
        <taxon>Bacteria</taxon>
        <taxon>Bacillati</taxon>
        <taxon>Actinomycetota</taxon>
        <taxon>Actinomycetes</taxon>
        <taxon>Micrococcales</taxon>
        <taxon>Ruaniaceae</taxon>
        <taxon>Ruania</taxon>
    </lineage>
</organism>
<dbReference type="AlphaFoldDB" id="A0A7M1SWE2"/>
<dbReference type="PIRSF" id="PIRSF016578">
    <property type="entry name" value="HsaA"/>
    <property type="match status" value="1"/>
</dbReference>
<dbReference type="KEGG" id="halt:IM660_06410"/>
<dbReference type="Proteomes" id="UP000593758">
    <property type="component" value="Chromosome"/>
</dbReference>
<evidence type="ECO:0000256" key="4">
    <source>
        <dbReference type="ARBA" id="ARBA00022827"/>
    </source>
</evidence>
<feature type="domain" description="Acyl-CoA dehydrogenase/oxidase N-terminal" evidence="7">
    <location>
        <begin position="23"/>
        <end position="119"/>
    </location>
</feature>
<keyword evidence="3" id="KW-0285">Flavoprotein</keyword>
<evidence type="ECO:0000313" key="9">
    <source>
        <dbReference type="Proteomes" id="UP000593758"/>
    </source>
</evidence>
<comment type="cofactor">
    <cofactor evidence="1">
        <name>FAD</name>
        <dbReference type="ChEBI" id="CHEBI:57692"/>
    </cofactor>
</comment>
<dbReference type="Gene3D" id="2.40.110.10">
    <property type="entry name" value="Butyryl-CoA Dehydrogenase, subunit A, domain 2"/>
    <property type="match status" value="1"/>
</dbReference>
<evidence type="ECO:0000256" key="1">
    <source>
        <dbReference type="ARBA" id="ARBA00001974"/>
    </source>
</evidence>
<dbReference type="InterPro" id="IPR037069">
    <property type="entry name" value="AcylCoA_DH/ox_N_sf"/>
</dbReference>
<dbReference type="Pfam" id="PF02771">
    <property type="entry name" value="Acyl-CoA_dh_N"/>
    <property type="match status" value="1"/>
</dbReference>
<evidence type="ECO:0000313" key="8">
    <source>
        <dbReference type="EMBL" id="QOR71889.1"/>
    </source>
</evidence>
<dbReference type="Pfam" id="PF00441">
    <property type="entry name" value="Acyl-CoA_dh_1"/>
    <property type="match status" value="1"/>
</dbReference>
<feature type="domain" description="Acyl-CoA dehydrogenase/oxidase C-terminal" evidence="6">
    <location>
        <begin position="254"/>
        <end position="375"/>
    </location>
</feature>
<dbReference type="InterPro" id="IPR013786">
    <property type="entry name" value="AcylCoA_DH/ox_N"/>
</dbReference>
<dbReference type="InterPro" id="IPR009100">
    <property type="entry name" value="AcylCoA_DH/oxidase_NM_dom_sf"/>
</dbReference>
<dbReference type="SUPFAM" id="SSF56645">
    <property type="entry name" value="Acyl-CoA dehydrogenase NM domain-like"/>
    <property type="match status" value="1"/>
</dbReference>
<sequence length="404" mass="43220">MRIRAYAGQVSDDQFFDPGLLEAIRSRAARYDRENTFFTDDLADLVQAGYLRAHVPATWGGGGLSLAELTRSQQALAGAAPATALAVNMHQVWVGVANVVRARGETFADQVLTEAAAGEIFAFGISEPGNDLMLFGSTTQAEPDSTESAGGYRFTGTKIFTSLSPAWTRLGVFGTDTTSPDAPKSVFAFLDRDEVGAGRVEILDDWDTLGQRASQSQTTLLRGGYAPAERVIRRIDPGPSTDPLIFGIFACFEILLAAVYTGIAERALSLAVEAARARTSRKNDGAPLAHDPDVRRRIASAGIALDGVAQQIEALARDVDESVDHGDLWFPRLSALKWRASEVAREVVTASVQVAGGSSYRTGSELGRLYRDVLAGMFHPSSEDSAHSAMATALLGPTPRPCER</sequence>
<dbReference type="InterPro" id="IPR046373">
    <property type="entry name" value="Acyl-CoA_Oxase/DH_mid-dom_sf"/>
</dbReference>
<dbReference type="PANTHER" id="PTHR43884">
    <property type="entry name" value="ACYL-COA DEHYDROGENASE"/>
    <property type="match status" value="1"/>
</dbReference>
<keyword evidence="9" id="KW-1185">Reference proteome</keyword>
<evidence type="ECO:0000256" key="3">
    <source>
        <dbReference type="ARBA" id="ARBA00022630"/>
    </source>
</evidence>
<keyword evidence="5" id="KW-0560">Oxidoreductase</keyword>
<dbReference type="InterPro" id="IPR009075">
    <property type="entry name" value="AcylCo_DH/oxidase_C"/>
</dbReference>
<gene>
    <name evidence="8" type="ORF">IM660_06410</name>
</gene>
<protein>
    <submittedName>
        <fullName evidence="8">Acyl-CoA/acyl-ACP dehydrogenase</fullName>
    </submittedName>
</protein>
<comment type="similarity">
    <text evidence="2">Belongs to the acyl-CoA dehydrogenase family.</text>
</comment>
<evidence type="ECO:0000259" key="7">
    <source>
        <dbReference type="Pfam" id="PF02771"/>
    </source>
</evidence>